<comment type="caution">
    <text evidence="1">The sequence shown here is derived from an EMBL/GenBank/DDBJ whole genome shotgun (WGS) entry which is preliminary data.</text>
</comment>
<dbReference type="EMBL" id="RQGD01000004">
    <property type="protein sequence ID" value="TGL63767.1"/>
    <property type="molecule type" value="Genomic_DNA"/>
</dbReference>
<reference evidence="1" key="1">
    <citation type="journal article" date="2019" name="PLoS Negl. Trop. Dis.">
        <title>Revisiting the worldwide diversity of Leptospira species in the environment.</title>
        <authorList>
            <person name="Vincent A.T."/>
            <person name="Schiettekatte O."/>
            <person name="Bourhy P."/>
            <person name="Veyrier F.J."/>
            <person name="Picardeau M."/>
        </authorList>
    </citation>
    <scope>NUCLEOTIDE SEQUENCE [LARGE SCALE GENOMIC DNA]</scope>
    <source>
        <strain evidence="1">201702476</strain>
    </source>
</reference>
<protein>
    <submittedName>
        <fullName evidence="1">Uncharacterized protein</fullName>
    </submittedName>
</protein>
<accession>A0A4R9KAP1</accession>
<name>A0A4R9KAP1_9LEPT</name>
<dbReference type="OrthoDB" id="1122556at2"/>
<evidence type="ECO:0000313" key="2">
    <source>
        <dbReference type="Proteomes" id="UP000297693"/>
    </source>
</evidence>
<dbReference type="Proteomes" id="UP000297693">
    <property type="component" value="Unassembled WGS sequence"/>
</dbReference>
<gene>
    <name evidence="1" type="ORF">EHQ58_00980</name>
</gene>
<evidence type="ECO:0000313" key="1">
    <source>
        <dbReference type="EMBL" id="TGL63767.1"/>
    </source>
</evidence>
<dbReference type="InterPro" id="IPR043733">
    <property type="entry name" value="DUF5677"/>
</dbReference>
<keyword evidence="2" id="KW-1185">Reference proteome</keyword>
<dbReference type="Pfam" id="PF18928">
    <property type="entry name" value="DUF5677"/>
    <property type="match status" value="1"/>
</dbReference>
<proteinExistence type="predicted"/>
<sequence length="298" mass="34380">MKDFLDQLNPPIITEELISDCRKDSDFRPILFEHYKYTGILANILASFSLDSPAVRKIPKIHYAVLTGLLNRCSRLILSNIHLSQGGLFGETTLIIDRCIFESAIKIEWLTSDLESEKFNRYLADGLKTDIEFKKEIEASIKKRGGGILQIENRMLQSINRRISHSGMTETEILNTKKVPNTASIIELIGKTRLYYVIGQRIGSHHVHGTWQSLLMHYLEEIDDNYILRDHNCSTHINQFFYIETVVLNALISFSKYIFEQENEAKIFTNLISQVIEDIKVFENEIVGEDFNFETAEK</sequence>
<dbReference type="RefSeq" id="WP_135621475.1">
    <property type="nucleotide sequence ID" value="NZ_RQGD01000004.1"/>
</dbReference>
<dbReference type="AlphaFoldDB" id="A0A4R9KAP1"/>
<organism evidence="1 2">
    <name type="scientific">Leptospira ognonensis</name>
    <dbReference type="NCBI Taxonomy" id="2484945"/>
    <lineage>
        <taxon>Bacteria</taxon>
        <taxon>Pseudomonadati</taxon>
        <taxon>Spirochaetota</taxon>
        <taxon>Spirochaetia</taxon>
        <taxon>Leptospirales</taxon>
        <taxon>Leptospiraceae</taxon>
        <taxon>Leptospira</taxon>
    </lineage>
</organism>